<organism evidence="2 3">
    <name type="scientific">Capsicum annuum</name>
    <name type="common">Capsicum pepper</name>
    <dbReference type="NCBI Taxonomy" id="4072"/>
    <lineage>
        <taxon>Eukaryota</taxon>
        <taxon>Viridiplantae</taxon>
        <taxon>Streptophyta</taxon>
        <taxon>Embryophyta</taxon>
        <taxon>Tracheophyta</taxon>
        <taxon>Spermatophyta</taxon>
        <taxon>Magnoliopsida</taxon>
        <taxon>eudicotyledons</taxon>
        <taxon>Gunneridae</taxon>
        <taxon>Pentapetalae</taxon>
        <taxon>asterids</taxon>
        <taxon>lamiids</taxon>
        <taxon>Solanales</taxon>
        <taxon>Solanaceae</taxon>
        <taxon>Solanoideae</taxon>
        <taxon>Capsiceae</taxon>
        <taxon>Capsicum</taxon>
    </lineage>
</organism>
<reference evidence="2 3" key="1">
    <citation type="journal article" date="2014" name="Nat. Genet.">
        <title>Genome sequence of the hot pepper provides insights into the evolution of pungency in Capsicum species.</title>
        <authorList>
            <person name="Kim S."/>
            <person name="Park M."/>
            <person name="Yeom S.I."/>
            <person name="Kim Y.M."/>
            <person name="Lee J.M."/>
            <person name="Lee H.A."/>
            <person name="Seo E."/>
            <person name="Choi J."/>
            <person name="Cheong K."/>
            <person name="Kim K.T."/>
            <person name="Jung K."/>
            <person name="Lee G.W."/>
            <person name="Oh S.K."/>
            <person name="Bae C."/>
            <person name="Kim S.B."/>
            <person name="Lee H.Y."/>
            <person name="Kim S.Y."/>
            <person name="Kim M.S."/>
            <person name="Kang B.C."/>
            <person name="Jo Y.D."/>
            <person name="Yang H.B."/>
            <person name="Jeong H.J."/>
            <person name="Kang W.H."/>
            <person name="Kwon J.K."/>
            <person name="Shin C."/>
            <person name="Lim J.Y."/>
            <person name="Park J.H."/>
            <person name="Huh J.H."/>
            <person name="Kim J.S."/>
            <person name="Kim B.D."/>
            <person name="Cohen O."/>
            <person name="Paran I."/>
            <person name="Suh M.C."/>
            <person name="Lee S.B."/>
            <person name="Kim Y.K."/>
            <person name="Shin Y."/>
            <person name="Noh S.J."/>
            <person name="Park J."/>
            <person name="Seo Y.S."/>
            <person name="Kwon S.Y."/>
            <person name="Kim H.A."/>
            <person name="Park J.M."/>
            <person name="Kim H.J."/>
            <person name="Choi S.B."/>
            <person name="Bosland P.W."/>
            <person name="Reeves G."/>
            <person name="Jo S.H."/>
            <person name="Lee B.W."/>
            <person name="Cho H.T."/>
            <person name="Choi H.S."/>
            <person name="Lee M.S."/>
            <person name="Yu Y."/>
            <person name="Do Choi Y."/>
            <person name="Park B.S."/>
            <person name="van Deynze A."/>
            <person name="Ashrafi H."/>
            <person name="Hill T."/>
            <person name="Kim W.T."/>
            <person name="Pai H.S."/>
            <person name="Ahn H.K."/>
            <person name="Yeam I."/>
            <person name="Giovannoni J.J."/>
            <person name="Rose J.K."/>
            <person name="Sorensen I."/>
            <person name="Lee S.J."/>
            <person name="Kim R.W."/>
            <person name="Choi I.Y."/>
            <person name="Choi B.S."/>
            <person name="Lim J.S."/>
            <person name="Lee Y.H."/>
            <person name="Choi D."/>
        </authorList>
    </citation>
    <scope>NUCLEOTIDE SEQUENCE [LARGE SCALE GENOMIC DNA]</scope>
    <source>
        <strain evidence="3">cv. CM334</strain>
    </source>
</reference>
<keyword evidence="3" id="KW-1185">Reference proteome</keyword>
<protein>
    <submittedName>
        <fullName evidence="2">Uncharacterized protein</fullName>
    </submittedName>
</protein>
<feature type="transmembrane region" description="Helical" evidence="1">
    <location>
        <begin position="248"/>
        <end position="267"/>
    </location>
</feature>
<sequence length="283" mass="32156">MHEESSTRREVVDDVHDGAVPAYLMDHSQQQKKRKRKEKAGKWEVHLPKVKLEYTFIHKMLSPYPKRQEGTVNYGEWIISDDESLTEFLRALCDYTSQIKLNILQVYVKKERNHLVQSMIQTNVHTQFDDPTSDVNAHLTQYNTFFDMNAPQYIMPSNMTTQFSIPDLNETLNESDRTLTYQSPIPFTPEAYAFFHPNTQEQNTRNENLCDSSQSDCSDQLPTASNLAYESLSPQGGGLRLGGGMTGIPIGLVFAILLGLVILVVVITRNRNAKQANNAQLTV</sequence>
<dbReference type="AlphaFoldDB" id="A0A2G2ZE01"/>
<keyword evidence="1" id="KW-0812">Transmembrane</keyword>
<name>A0A2G2ZE01_CAPAN</name>
<comment type="caution">
    <text evidence="2">The sequence shown here is derived from an EMBL/GenBank/DDBJ whole genome shotgun (WGS) entry which is preliminary data.</text>
</comment>
<evidence type="ECO:0000313" key="2">
    <source>
        <dbReference type="EMBL" id="PHT80115.1"/>
    </source>
</evidence>
<evidence type="ECO:0000313" key="3">
    <source>
        <dbReference type="Proteomes" id="UP000222542"/>
    </source>
</evidence>
<dbReference type="Gramene" id="PHT80115">
    <property type="protein sequence ID" value="PHT80115"/>
    <property type="gene ID" value="T459_18167"/>
</dbReference>
<dbReference type="STRING" id="4072.A0A2G2ZE01"/>
<dbReference type="PANTHER" id="PTHR35718">
    <property type="entry name" value="EXPRESSED PROTEIN"/>
    <property type="match status" value="1"/>
</dbReference>
<evidence type="ECO:0000256" key="1">
    <source>
        <dbReference type="SAM" id="Phobius"/>
    </source>
</evidence>
<keyword evidence="1" id="KW-0472">Membrane</keyword>
<proteinExistence type="predicted"/>
<dbReference type="Proteomes" id="UP000222542">
    <property type="component" value="Unassembled WGS sequence"/>
</dbReference>
<dbReference type="EMBL" id="AYRZ02000006">
    <property type="protein sequence ID" value="PHT80115.1"/>
    <property type="molecule type" value="Genomic_DNA"/>
</dbReference>
<accession>A0A2G2ZE01</accession>
<reference evidence="2 3" key="2">
    <citation type="journal article" date="2017" name="Genome Biol.">
        <title>New reference genome sequences of hot pepper reveal the massive evolution of plant disease-resistance genes by retroduplication.</title>
        <authorList>
            <person name="Kim S."/>
            <person name="Park J."/>
            <person name="Yeom S.I."/>
            <person name="Kim Y.M."/>
            <person name="Seo E."/>
            <person name="Kim K.T."/>
            <person name="Kim M.S."/>
            <person name="Lee J.M."/>
            <person name="Cheong K."/>
            <person name="Shin H.S."/>
            <person name="Kim S.B."/>
            <person name="Han K."/>
            <person name="Lee J."/>
            <person name="Park M."/>
            <person name="Lee H.A."/>
            <person name="Lee H.Y."/>
            <person name="Lee Y."/>
            <person name="Oh S."/>
            <person name="Lee J.H."/>
            <person name="Choi E."/>
            <person name="Choi E."/>
            <person name="Lee S.E."/>
            <person name="Jeon J."/>
            <person name="Kim H."/>
            <person name="Choi G."/>
            <person name="Song H."/>
            <person name="Lee J."/>
            <person name="Lee S.C."/>
            <person name="Kwon J.K."/>
            <person name="Lee H.Y."/>
            <person name="Koo N."/>
            <person name="Hong Y."/>
            <person name="Kim R.W."/>
            <person name="Kang W.H."/>
            <person name="Huh J.H."/>
            <person name="Kang B.C."/>
            <person name="Yang T.J."/>
            <person name="Lee Y.H."/>
            <person name="Bennetzen J.L."/>
            <person name="Choi D."/>
        </authorList>
    </citation>
    <scope>NUCLEOTIDE SEQUENCE [LARGE SCALE GENOMIC DNA]</scope>
    <source>
        <strain evidence="3">cv. CM334</strain>
    </source>
</reference>
<gene>
    <name evidence="2" type="ORF">T459_18167</name>
</gene>
<dbReference type="PANTHER" id="PTHR35718:SF1">
    <property type="entry name" value="EXPRESSED PROTEIN"/>
    <property type="match status" value="1"/>
</dbReference>
<keyword evidence="1" id="KW-1133">Transmembrane helix</keyword>